<sequence length="186" mass="21256">MRHTILKIYTVLSLLLVADMVAYYCYRISLRGYYSDVLLFWSWLLGSFAIIVLYWKKILAKLLLGAMVLAVVLSILPMAVPFYALVFSTTPLGLWLNKDLHENYRAQIVGYSVMVPPILQVIAKKGLLEQQVFQCSDADLHDEAVRIRHAKDILWGSETDSTLELVLFYGGPDKRVVFDKRNGKIK</sequence>
<accession>A0A1I0RT72</accession>
<organism evidence="2 3">
    <name type="scientific">Chitinophaga arvensicola</name>
    <dbReference type="NCBI Taxonomy" id="29529"/>
    <lineage>
        <taxon>Bacteria</taxon>
        <taxon>Pseudomonadati</taxon>
        <taxon>Bacteroidota</taxon>
        <taxon>Chitinophagia</taxon>
        <taxon>Chitinophagales</taxon>
        <taxon>Chitinophagaceae</taxon>
        <taxon>Chitinophaga</taxon>
    </lineage>
</organism>
<keyword evidence="3" id="KW-1185">Reference proteome</keyword>
<feature type="transmembrane region" description="Helical" evidence="1">
    <location>
        <begin position="38"/>
        <end position="55"/>
    </location>
</feature>
<feature type="transmembrane region" description="Helical" evidence="1">
    <location>
        <begin position="7"/>
        <end position="26"/>
    </location>
</feature>
<proteinExistence type="predicted"/>
<dbReference type="RefSeq" id="WP_089896585.1">
    <property type="nucleotide sequence ID" value="NZ_FOJG01000001.1"/>
</dbReference>
<name>A0A1I0RT72_9BACT</name>
<reference evidence="3" key="1">
    <citation type="submission" date="2016-10" db="EMBL/GenBank/DDBJ databases">
        <authorList>
            <person name="Varghese N."/>
            <person name="Submissions S."/>
        </authorList>
    </citation>
    <scope>NUCLEOTIDE SEQUENCE [LARGE SCALE GENOMIC DNA]</scope>
    <source>
        <strain evidence="3">DSM 3695</strain>
    </source>
</reference>
<dbReference type="STRING" id="29529.SAMN04488122_3347"/>
<protein>
    <submittedName>
        <fullName evidence="2">Uncharacterized protein</fullName>
    </submittedName>
</protein>
<keyword evidence="1" id="KW-0812">Transmembrane</keyword>
<dbReference type="Proteomes" id="UP000199310">
    <property type="component" value="Unassembled WGS sequence"/>
</dbReference>
<evidence type="ECO:0000256" key="1">
    <source>
        <dbReference type="SAM" id="Phobius"/>
    </source>
</evidence>
<dbReference type="EMBL" id="FOJG01000001">
    <property type="protein sequence ID" value="SEW44566.1"/>
    <property type="molecule type" value="Genomic_DNA"/>
</dbReference>
<feature type="transmembrane region" description="Helical" evidence="1">
    <location>
        <begin position="62"/>
        <end position="84"/>
    </location>
</feature>
<dbReference type="AlphaFoldDB" id="A0A1I0RT72"/>
<evidence type="ECO:0000313" key="2">
    <source>
        <dbReference type="EMBL" id="SEW44566.1"/>
    </source>
</evidence>
<keyword evidence="1" id="KW-0472">Membrane</keyword>
<evidence type="ECO:0000313" key="3">
    <source>
        <dbReference type="Proteomes" id="UP000199310"/>
    </source>
</evidence>
<dbReference type="OrthoDB" id="1163261at2"/>
<keyword evidence="1" id="KW-1133">Transmembrane helix</keyword>
<gene>
    <name evidence="2" type="ORF">SAMN04488122_3347</name>
</gene>